<dbReference type="PROSITE" id="PS50110">
    <property type="entry name" value="RESPONSE_REGULATORY"/>
    <property type="match status" value="1"/>
</dbReference>
<reference evidence="5" key="1">
    <citation type="submission" date="2016-10" db="EMBL/GenBank/DDBJ databases">
        <authorList>
            <person name="Varghese N."/>
            <person name="Submissions S."/>
        </authorList>
    </citation>
    <scope>NUCLEOTIDE SEQUENCE [LARGE SCALE GENOMIC DNA]</scope>
    <source>
        <strain evidence="5">DUS833</strain>
    </source>
</reference>
<dbReference type="InterPro" id="IPR050595">
    <property type="entry name" value="Bact_response_regulator"/>
</dbReference>
<feature type="domain" description="Response regulatory" evidence="3">
    <location>
        <begin position="3"/>
        <end position="115"/>
    </location>
</feature>
<dbReference type="Gene3D" id="3.40.50.2300">
    <property type="match status" value="1"/>
</dbReference>
<organism evidence="4 5">
    <name type="scientific">Paraburkholderia tuberum</name>
    <dbReference type="NCBI Taxonomy" id="157910"/>
    <lineage>
        <taxon>Bacteria</taxon>
        <taxon>Pseudomonadati</taxon>
        <taxon>Pseudomonadota</taxon>
        <taxon>Betaproteobacteria</taxon>
        <taxon>Burkholderiales</taxon>
        <taxon>Burkholderiaceae</taxon>
        <taxon>Paraburkholderia</taxon>
    </lineage>
</organism>
<dbReference type="PANTHER" id="PTHR44591">
    <property type="entry name" value="STRESS RESPONSE REGULATOR PROTEIN 1"/>
    <property type="match status" value="1"/>
</dbReference>
<proteinExistence type="predicted"/>
<gene>
    <name evidence="4" type="ORF">SAMN05445850_8202</name>
</gene>
<accession>A0A1H1KJQ0</accession>
<evidence type="ECO:0000256" key="2">
    <source>
        <dbReference type="PROSITE-ProRule" id="PRU00169"/>
    </source>
</evidence>
<dbReference type="EMBL" id="FNKX01000004">
    <property type="protein sequence ID" value="SDR62292.1"/>
    <property type="molecule type" value="Genomic_DNA"/>
</dbReference>
<dbReference type="PANTHER" id="PTHR44591:SF3">
    <property type="entry name" value="RESPONSE REGULATORY DOMAIN-CONTAINING PROTEIN"/>
    <property type="match status" value="1"/>
</dbReference>
<dbReference type="InterPro" id="IPR001789">
    <property type="entry name" value="Sig_transdc_resp-reg_receiver"/>
</dbReference>
<dbReference type="Proteomes" id="UP000199365">
    <property type="component" value="Unassembled WGS sequence"/>
</dbReference>
<dbReference type="STRING" id="157910.SAMN05445850_8202"/>
<dbReference type="SUPFAM" id="SSF52172">
    <property type="entry name" value="CheY-like"/>
    <property type="match status" value="1"/>
</dbReference>
<evidence type="ECO:0000313" key="5">
    <source>
        <dbReference type="Proteomes" id="UP000199365"/>
    </source>
</evidence>
<sequence length="145" mass="16534">MSTVLLVDDEPDNLWVLQLLLEEHGHHVLFAEDGDVALRKAARHVPELIVTDWEMPGMNGVELCERLKLYPALAQIPVVMVSARAPPEGEVKIWNAFLRKPIDPDSFDATMSSFLAKRLRDLSRRSFPSDRAMSRWQPICSKCWP</sequence>
<keyword evidence="1 2" id="KW-0597">Phosphoprotein</keyword>
<evidence type="ECO:0000259" key="3">
    <source>
        <dbReference type="PROSITE" id="PS50110"/>
    </source>
</evidence>
<evidence type="ECO:0000313" key="4">
    <source>
        <dbReference type="EMBL" id="SDR62292.1"/>
    </source>
</evidence>
<dbReference type="GO" id="GO:0000160">
    <property type="term" value="P:phosphorelay signal transduction system"/>
    <property type="evidence" value="ECO:0007669"/>
    <property type="project" value="InterPro"/>
</dbReference>
<name>A0A1H1KJQ0_9BURK</name>
<dbReference type="AlphaFoldDB" id="A0A1H1KJQ0"/>
<dbReference type="RefSeq" id="WP_090812652.1">
    <property type="nucleotide sequence ID" value="NZ_FNKX01000004.1"/>
</dbReference>
<dbReference type="InterPro" id="IPR011006">
    <property type="entry name" value="CheY-like_superfamily"/>
</dbReference>
<evidence type="ECO:0000256" key="1">
    <source>
        <dbReference type="ARBA" id="ARBA00022553"/>
    </source>
</evidence>
<feature type="modified residue" description="4-aspartylphosphate" evidence="2">
    <location>
        <position position="52"/>
    </location>
</feature>
<protein>
    <submittedName>
        <fullName evidence="4">Response regulator receiver domain-containing protein</fullName>
    </submittedName>
</protein>
<keyword evidence="5" id="KW-1185">Reference proteome</keyword>
<dbReference type="Pfam" id="PF00072">
    <property type="entry name" value="Response_reg"/>
    <property type="match status" value="1"/>
</dbReference>
<dbReference type="SMART" id="SM00448">
    <property type="entry name" value="REC"/>
    <property type="match status" value="1"/>
</dbReference>